<evidence type="ECO:0008006" key="3">
    <source>
        <dbReference type="Google" id="ProtNLM"/>
    </source>
</evidence>
<reference evidence="1 2" key="1">
    <citation type="submission" date="2021-06" db="EMBL/GenBank/DDBJ databases">
        <title>Caerostris darwini draft genome.</title>
        <authorList>
            <person name="Kono N."/>
            <person name="Arakawa K."/>
        </authorList>
    </citation>
    <scope>NUCLEOTIDE SEQUENCE [LARGE SCALE GENOMIC DNA]</scope>
</reference>
<organism evidence="1 2">
    <name type="scientific">Caerostris darwini</name>
    <dbReference type="NCBI Taxonomy" id="1538125"/>
    <lineage>
        <taxon>Eukaryota</taxon>
        <taxon>Metazoa</taxon>
        <taxon>Ecdysozoa</taxon>
        <taxon>Arthropoda</taxon>
        <taxon>Chelicerata</taxon>
        <taxon>Arachnida</taxon>
        <taxon>Araneae</taxon>
        <taxon>Araneomorphae</taxon>
        <taxon>Entelegynae</taxon>
        <taxon>Araneoidea</taxon>
        <taxon>Araneidae</taxon>
        <taxon>Caerostris</taxon>
    </lineage>
</organism>
<protein>
    <recommendedName>
        <fullName evidence="3">LAGLIDADG homing endonuclease</fullName>
    </recommendedName>
</protein>
<keyword evidence="2" id="KW-1185">Reference proteome</keyword>
<dbReference type="EMBL" id="BPLQ01013532">
    <property type="protein sequence ID" value="GIY72898.1"/>
    <property type="molecule type" value="Genomic_DNA"/>
</dbReference>
<dbReference type="Proteomes" id="UP001054837">
    <property type="component" value="Unassembled WGS sequence"/>
</dbReference>
<evidence type="ECO:0000313" key="1">
    <source>
        <dbReference type="EMBL" id="GIY72898.1"/>
    </source>
</evidence>
<dbReference type="AlphaFoldDB" id="A0AAV4VSB2"/>
<gene>
    <name evidence="1" type="ORF">CDAR_277251</name>
</gene>
<proteinExistence type="predicted"/>
<sequence length="96" mass="11068">MPNDARSTQYRNEEKTNPFSVIVTQTFRKWVKSVLVKVKSLGKGRKPFVHSSLVQNKDVSRKDSKITLPNFCETINTFLQSNSVFHPFPVRIRSLS</sequence>
<comment type="caution">
    <text evidence="1">The sequence shown here is derived from an EMBL/GenBank/DDBJ whole genome shotgun (WGS) entry which is preliminary data.</text>
</comment>
<accession>A0AAV4VSB2</accession>
<evidence type="ECO:0000313" key="2">
    <source>
        <dbReference type="Proteomes" id="UP001054837"/>
    </source>
</evidence>
<name>A0AAV4VSB2_9ARAC</name>